<name>A0ABV1UZ24_9ACTN</name>
<evidence type="ECO:0000313" key="2">
    <source>
        <dbReference type="Proteomes" id="UP001445472"/>
    </source>
</evidence>
<reference evidence="1 2" key="1">
    <citation type="submission" date="2024-06" db="EMBL/GenBank/DDBJ databases">
        <title>The Natural Products Discovery Center: Release of the First 8490 Sequenced Strains for Exploring Actinobacteria Biosynthetic Diversity.</title>
        <authorList>
            <person name="Kalkreuter E."/>
            <person name="Kautsar S.A."/>
            <person name="Yang D."/>
            <person name="Bader C.D."/>
            <person name="Teijaro C.N."/>
            <person name="Fluegel L."/>
            <person name="Davis C.M."/>
            <person name="Simpson J.R."/>
            <person name="Lauterbach L."/>
            <person name="Steele A.D."/>
            <person name="Gui C."/>
            <person name="Meng S."/>
            <person name="Li G."/>
            <person name="Viehrig K."/>
            <person name="Ye F."/>
            <person name="Su P."/>
            <person name="Kiefer A.F."/>
            <person name="Nichols A."/>
            <person name="Cepeda A.J."/>
            <person name="Yan W."/>
            <person name="Fan B."/>
            <person name="Jiang Y."/>
            <person name="Adhikari A."/>
            <person name="Zheng C.-J."/>
            <person name="Schuster L."/>
            <person name="Cowan T.M."/>
            <person name="Smanski M.J."/>
            <person name="Chevrette M.G."/>
            <person name="De Carvalho L.P.S."/>
            <person name="Shen B."/>
        </authorList>
    </citation>
    <scope>NUCLEOTIDE SEQUENCE [LARGE SCALE GENOMIC DNA]</scope>
    <source>
        <strain evidence="1 2">NPDC000837</strain>
    </source>
</reference>
<proteinExistence type="predicted"/>
<gene>
    <name evidence="1" type="ORF">ABT276_19435</name>
</gene>
<organism evidence="1 2">
    <name type="scientific">Streptomyces xantholiticus</name>
    <dbReference type="NCBI Taxonomy" id="68285"/>
    <lineage>
        <taxon>Bacteria</taxon>
        <taxon>Bacillati</taxon>
        <taxon>Actinomycetota</taxon>
        <taxon>Actinomycetes</taxon>
        <taxon>Kitasatosporales</taxon>
        <taxon>Streptomycetaceae</taxon>
        <taxon>Streptomyces</taxon>
    </lineage>
</organism>
<dbReference type="Proteomes" id="UP001445472">
    <property type="component" value="Unassembled WGS sequence"/>
</dbReference>
<accession>A0ABV1UZ24</accession>
<evidence type="ECO:0000313" key="1">
    <source>
        <dbReference type="EMBL" id="MER6615491.1"/>
    </source>
</evidence>
<protein>
    <submittedName>
        <fullName evidence="1">Uncharacterized protein</fullName>
    </submittedName>
</protein>
<dbReference type="EMBL" id="JBEPBX010000016">
    <property type="protein sequence ID" value="MER6615491.1"/>
    <property type="molecule type" value="Genomic_DNA"/>
</dbReference>
<sequence length="67" mass="7374">MRRTARRTLSDHHEVRGPVGRLVRCRGEEVEHLGLGHPGGPARGRRKPALLGAVLSVAVLLVARREH</sequence>
<comment type="caution">
    <text evidence="1">The sequence shown here is derived from an EMBL/GenBank/DDBJ whole genome shotgun (WGS) entry which is preliminary data.</text>
</comment>
<keyword evidence="2" id="KW-1185">Reference proteome</keyword>
<dbReference type="RefSeq" id="WP_351977047.1">
    <property type="nucleotide sequence ID" value="NZ_JBEPBX010000016.1"/>
</dbReference>